<dbReference type="AlphaFoldDB" id="A0A4Q7NYK7"/>
<evidence type="ECO:0000259" key="4">
    <source>
        <dbReference type="PROSITE" id="PS50949"/>
    </source>
</evidence>
<comment type="caution">
    <text evidence="5">The sequence shown here is derived from an EMBL/GenBank/DDBJ whole genome shotgun (WGS) entry which is preliminary data.</text>
</comment>
<protein>
    <submittedName>
        <fullName evidence="5">GntR family transcriptional regulator</fullName>
    </submittedName>
</protein>
<dbReference type="PROSITE" id="PS50949">
    <property type="entry name" value="HTH_GNTR"/>
    <property type="match status" value="1"/>
</dbReference>
<dbReference type="InterPro" id="IPR036388">
    <property type="entry name" value="WH-like_DNA-bd_sf"/>
</dbReference>
<keyword evidence="6" id="KW-1185">Reference proteome</keyword>
<keyword evidence="2" id="KW-0238">DNA-binding</keyword>
<evidence type="ECO:0000256" key="1">
    <source>
        <dbReference type="ARBA" id="ARBA00023015"/>
    </source>
</evidence>
<dbReference type="Gene3D" id="1.10.10.10">
    <property type="entry name" value="Winged helix-like DNA-binding domain superfamily/Winged helix DNA-binding domain"/>
    <property type="match status" value="1"/>
</dbReference>
<dbReference type="SMART" id="SM00895">
    <property type="entry name" value="FCD"/>
    <property type="match status" value="1"/>
</dbReference>
<dbReference type="CDD" id="cd07377">
    <property type="entry name" value="WHTH_GntR"/>
    <property type="match status" value="1"/>
</dbReference>
<dbReference type="SUPFAM" id="SSF46785">
    <property type="entry name" value="Winged helix' DNA-binding domain"/>
    <property type="match status" value="1"/>
</dbReference>
<sequence>MSRESSEVQGSIYERLRDEIMYLELEPGQGISEIETGKRFDVSRTPIRDAFKRLESEGLLEIKPHVGTFVSLIDLDGIADVLYMREKVELAVLEELAGAISRAQLIRLELIMGRQKKLLEQPDARVAAEEFIRSDNEFHCEIFKLAGKQKIWNILTGTSYHYERFRMFVNIMDSEILTKLYEEHLLIFDALEQGRVDLLKQVFPDHLYTGIRRGAQKVYEMPQYFYETPAEL</sequence>
<evidence type="ECO:0000256" key="3">
    <source>
        <dbReference type="ARBA" id="ARBA00023163"/>
    </source>
</evidence>
<evidence type="ECO:0000256" key="2">
    <source>
        <dbReference type="ARBA" id="ARBA00023125"/>
    </source>
</evidence>
<organism evidence="5 6">
    <name type="scientific">Cuneatibacter caecimuris</name>
    <dbReference type="NCBI Taxonomy" id="1796618"/>
    <lineage>
        <taxon>Bacteria</taxon>
        <taxon>Bacillati</taxon>
        <taxon>Bacillota</taxon>
        <taxon>Clostridia</taxon>
        <taxon>Lachnospirales</taxon>
        <taxon>Lachnospiraceae</taxon>
        <taxon>Cuneatibacter</taxon>
    </lineage>
</organism>
<dbReference type="Gene3D" id="1.20.120.530">
    <property type="entry name" value="GntR ligand-binding domain-like"/>
    <property type="match status" value="1"/>
</dbReference>
<keyword evidence="1" id="KW-0805">Transcription regulation</keyword>
<reference evidence="5 6" key="1">
    <citation type="submission" date="2019-02" db="EMBL/GenBank/DDBJ databases">
        <title>Genomic Encyclopedia of Type Strains, Phase IV (KMG-IV): sequencing the most valuable type-strain genomes for metagenomic binning, comparative biology and taxonomic classification.</title>
        <authorList>
            <person name="Goeker M."/>
        </authorList>
    </citation>
    <scope>NUCLEOTIDE SEQUENCE [LARGE SCALE GENOMIC DNA]</scope>
    <source>
        <strain evidence="5 6">DSM 29486</strain>
    </source>
</reference>
<dbReference type="InterPro" id="IPR000524">
    <property type="entry name" value="Tscrpt_reg_HTH_GntR"/>
</dbReference>
<dbReference type="PANTHER" id="PTHR43537:SF45">
    <property type="entry name" value="GNTR FAMILY REGULATORY PROTEIN"/>
    <property type="match status" value="1"/>
</dbReference>
<gene>
    <name evidence="5" type="ORF">EV209_3078</name>
</gene>
<dbReference type="GO" id="GO:0003677">
    <property type="term" value="F:DNA binding"/>
    <property type="evidence" value="ECO:0007669"/>
    <property type="project" value="UniProtKB-KW"/>
</dbReference>
<keyword evidence="3" id="KW-0804">Transcription</keyword>
<dbReference type="SUPFAM" id="SSF48008">
    <property type="entry name" value="GntR ligand-binding domain-like"/>
    <property type="match status" value="1"/>
</dbReference>
<dbReference type="InterPro" id="IPR011711">
    <property type="entry name" value="GntR_C"/>
</dbReference>
<dbReference type="Pfam" id="PF00392">
    <property type="entry name" value="GntR"/>
    <property type="match status" value="1"/>
</dbReference>
<evidence type="ECO:0000313" key="6">
    <source>
        <dbReference type="Proteomes" id="UP000292927"/>
    </source>
</evidence>
<dbReference type="RefSeq" id="WP_165388953.1">
    <property type="nucleotide sequence ID" value="NZ_SGXF01000009.1"/>
</dbReference>
<name>A0A4Q7NYK7_9FIRM</name>
<dbReference type="SMART" id="SM00345">
    <property type="entry name" value="HTH_GNTR"/>
    <property type="match status" value="1"/>
</dbReference>
<dbReference type="InterPro" id="IPR036390">
    <property type="entry name" value="WH_DNA-bd_sf"/>
</dbReference>
<dbReference type="Proteomes" id="UP000292927">
    <property type="component" value="Unassembled WGS sequence"/>
</dbReference>
<evidence type="ECO:0000313" key="5">
    <source>
        <dbReference type="EMBL" id="RZS92364.1"/>
    </source>
</evidence>
<accession>A0A4Q7NYK7</accession>
<dbReference type="PANTHER" id="PTHR43537">
    <property type="entry name" value="TRANSCRIPTIONAL REGULATOR, GNTR FAMILY"/>
    <property type="match status" value="1"/>
</dbReference>
<dbReference type="Pfam" id="PF07729">
    <property type="entry name" value="FCD"/>
    <property type="match status" value="1"/>
</dbReference>
<dbReference type="GO" id="GO:0003700">
    <property type="term" value="F:DNA-binding transcription factor activity"/>
    <property type="evidence" value="ECO:0007669"/>
    <property type="project" value="InterPro"/>
</dbReference>
<proteinExistence type="predicted"/>
<dbReference type="InterPro" id="IPR008920">
    <property type="entry name" value="TF_FadR/GntR_C"/>
</dbReference>
<dbReference type="EMBL" id="SGXF01000009">
    <property type="protein sequence ID" value="RZS92364.1"/>
    <property type="molecule type" value="Genomic_DNA"/>
</dbReference>
<feature type="domain" description="HTH gntR-type" evidence="4">
    <location>
        <begin position="6"/>
        <end position="73"/>
    </location>
</feature>